<dbReference type="SMART" id="SM00727">
    <property type="entry name" value="STI1"/>
    <property type="match status" value="2"/>
</dbReference>
<reference evidence="18" key="1">
    <citation type="journal article" date="2015" name="Nat. Genet.">
        <title>The pineapple genome and the evolution of CAM photosynthesis.</title>
        <authorList>
            <person name="Ming R."/>
            <person name="VanBuren R."/>
            <person name="Wai C.M."/>
            <person name="Tang H."/>
            <person name="Schatz M.C."/>
            <person name="Bowers J.E."/>
            <person name="Lyons E."/>
            <person name="Wang M.L."/>
            <person name="Chen J."/>
            <person name="Biggers E."/>
            <person name="Zhang J."/>
            <person name="Huang L."/>
            <person name="Zhang L."/>
            <person name="Miao W."/>
            <person name="Zhang J."/>
            <person name="Ye Z."/>
            <person name="Miao C."/>
            <person name="Lin Z."/>
            <person name="Wang H."/>
            <person name="Zhou H."/>
            <person name="Yim W.C."/>
            <person name="Priest H.D."/>
            <person name="Zheng C."/>
            <person name="Woodhouse M."/>
            <person name="Edger P.P."/>
            <person name="Guyot R."/>
            <person name="Guo H.B."/>
            <person name="Guo H."/>
            <person name="Zheng G."/>
            <person name="Singh R."/>
            <person name="Sharma A."/>
            <person name="Min X."/>
            <person name="Zheng Y."/>
            <person name="Lee H."/>
            <person name="Gurtowski J."/>
            <person name="Sedlazeck F.J."/>
            <person name="Harkess A."/>
            <person name="McKain M.R."/>
            <person name="Liao Z."/>
            <person name="Fang J."/>
            <person name="Liu J."/>
            <person name="Zhang X."/>
            <person name="Zhang Q."/>
            <person name="Hu W."/>
            <person name="Qin Y."/>
            <person name="Wang K."/>
            <person name="Chen L.Y."/>
            <person name="Shirley N."/>
            <person name="Lin Y.R."/>
            <person name="Liu L.Y."/>
            <person name="Hernandez A.G."/>
            <person name="Wright C.L."/>
            <person name="Bulone V."/>
            <person name="Tuskan G.A."/>
            <person name="Heath K."/>
            <person name="Zee F."/>
            <person name="Moore P.H."/>
            <person name="Sunkar R."/>
            <person name="Leebens-Mack J.H."/>
            <person name="Mockler T."/>
            <person name="Bennetzen J.L."/>
            <person name="Freeling M."/>
            <person name="Sankoff D."/>
            <person name="Paterson A.H."/>
            <person name="Zhu X."/>
            <person name="Yang X."/>
            <person name="Smith J.A."/>
            <person name="Cushman J.C."/>
            <person name="Paull R.E."/>
            <person name="Yu Q."/>
        </authorList>
    </citation>
    <scope>NUCLEOTIDE SEQUENCE [LARGE SCALE GENOMIC DNA]</scope>
    <source>
        <strain evidence="18">cv. F153</strain>
    </source>
</reference>
<feature type="transmembrane region" description="Helical" evidence="16">
    <location>
        <begin position="129"/>
        <end position="149"/>
    </location>
</feature>
<keyword evidence="10 16" id="KW-0472">Membrane</keyword>
<protein>
    <recommendedName>
        <fullName evidence="13">Protein TIC 40, chloroplastic</fullName>
    </recommendedName>
    <alternativeName>
        <fullName evidence="14">Translocon at the inner envelope membrane of chloroplasts 40</fullName>
    </alternativeName>
</protein>
<comment type="subcellular location">
    <subcellularLocation>
        <location evidence="12">Plastid</location>
        <location evidence="12">Chloroplast inner membrane</location>
        <topology evidence="12">Single-pass membrane protein</topology>
    </subcellularLocation>
</comment>
<gene>
    <name evidence="19" type="primary">LOC109726177</name>
</gene>
<keyword evidence="4 16" id="KW-0812">Transmembrane</keyword>
<feature type="region of interest" description="Disordered" evidence="15">
    <location>
        <begin position="275"/>
        <end position="300"/>
    </location>
</feature>
<evidence type="ECO:0000256" key="15">
    <source>
        <dbReference type="SAM" id="MobiDB-lite"/>
    </source>
</evidence>
<keyword evidence="8" id="KW-0809">Transit peptide</keyword>
<dbReference type="OrthoDB" id="533763at2759"/>
<dbReference type="AlphaFoldDB" id="A0A6P5GRF4"/>
<reference evidence="19" key="2">
    <citation type="submission" date="2025-08" db="UniProtKB">
        <authorList>
            <consortium name="RefSeq"/>
        </authorList>
    </citation>
    <scope>IDENTIFICATION</scope>
    <source>
        <tissue evidence="19">Leaf</tissue>
    </source>
</reference>
<proteinExistence type="predicted"/>
<evidence type="ECO:0000256" key="11">
    <source>
        <dbReference type="ARBA" id="ARBA00056414"/>
    </source>
</evidence>
<dbReference type="GO" id="GO:0009706">
    <property type="term" value="C:chloroplast inner membrane"/>
    <property type="evidence" value="ECO:0007669"/>
    <property type="project" value="UniProtKB-SubCell"/>
</dbReference>
<dbReference type="InterPro" id="IPR006636">
    <property type="entry name" value="STI1_HS-bd"/>
</dbReference>
<evidence type="ECO:0000256" key="12">
    <source>
        <dbReference type="ARBA" id="ARBA00060470"/>
    </source>
</evidence>
<dbReference type="GO" id="GO:0009535">
    <property type="term" value="C:chloroplast thylakoid membrane"/>
    <property type="evidence" value="ECO:0007669"/>
    <property type="project" value="TreeGrafter"/>
</dbReference>
<evidence type="ECO:0000256" key="4">
    <source>
        <dbReference type="ARBA" id="ARBA00022692"/>
    </source>
</evidence>
<feature type="domain" description="STI1" evidence="17">
    <location>
        <begin position="313"/>
        <end position="347"/>
    </location>
</feature>
<evidence type="ECO:0000256" key="2">
    <source>
        <dbReference type="ARBA" id="ARBA00022528"/>
    </source>
</evidence>
<evidence type="ECO:0000256" key="5">
    <source>
        <dbReference type="ARBA" id="ARBA00022737"/>
    </source>
</evidence>
<keyword evidence="3" id="KW-0934">Plastid</keyword>
<dbReference type="PANTHER" id="PTHR47296:SF1">
    <property type="entry name" value="PROTEIN TIC 40, CHLOROPLASTIC"/>
    <property type="match status" value="1"/>
</dbReference>
<keyword evidence="2" id="KW-0150">Chloroplast</keyword>
<organism evidence="18 19">
    <name type="scientific">Ananas comosus</name>
    <name type="common">Pineapple</name>
    <name type="synonym">Ananas ananas</name>
    <dbReference type="NCBI Taxonomy" id="4615"/>
    <lineage>
        <taxon>Eukaryota</taxon>
        <taxon>Viridiplantae</taxon>
        <taxon>Streptophyta</taxon>
        <taxon>Embryophyta</taxon>
        <taxon>Tracheophyta</taxon>
        <taxon>Spermatophyta</taxon>
        <taxon>Magnoliopsida</taxon>
        <taxon>Liliopsida</taxon>
        <taxon>Poales</taxon>
        <taxon>Bromeliaceae</taxon>
        <taxon>Bromelioideae</taxon>
        <taxon>Ananas</taxon>
    </lineage>
</organism>
<dbReference type="GeneID" id="109726177"/>
<dbReference type="RefSeq" id="XP_020111226.1">
    <property type="nucleotide sequence ID" value="XM_020255637.1"/>
</dbReference>
<evidence type="ECO:0000256" key="10">
    <source>
        <dbReference type="ARBA" id="ARBA00023136"/>
    </source>
</evidence>
<dbReference type="Proteomes" id="UP000515123">
    <property type="component" value="Linkage group 21"/>
</dbReference>
<feature type="compositionally biased region" description="Low complexity" evidence="15">
    <location>
        <begin position="282"/>
        <end position="299"/>
    </location>
</feature>
<keyword evidence="5" id="KW-0677">Repeat</keyword>
<keyword evidence="1" id="KW-0813">Transport</keyword>
<dbReference type="Gene3D" id="1.10.260.100">
    <property type="match status" value="1"/>
</dbReference>
<keyword evidence="6" id="KW-1001">Plastid inner membrane</keyword>
<keyword evidence="7" id="KW-0653">Protein transport</keyword>
<sequence>MENLVALVSSSAASSTSPFLVGAPNPSAIPAARRRPSPLHPSLPLPARGRVGGAASAAARRRARFLVSAVSLGGGDGASERRSSSRNVLERLKIQGFASISSSSGSEVTTASGTAPPVPPPPSYIGSPLFWIGVGVGLSALFSMVVTRVKRYAMQQAFKTMMNQAAPQSGQFNNPMFPGGLPFPFPAATQAAPTSVLSPSLQTQNTSQPPVTVEVPASRVEAAPSSEVIEETKTTEEAKKFAFVDVSPEELMQKEHKYSEESVQENTVTVEYEKKVSTNGAASKPDSASSEQSQSRKSPPFLSVDALEKMMEDPTVQKMVYPYLPEEMRNPTTFKWMLENPQYRQQLQDMLNNMGGSTEWDSRMMDSLKKFDLSSPEVKQQFDQIGLTPEEVISKIMANPEVATAFQNPKVQAAIMDCSQNPLNIAKYQNDKEVMDVFTKISELFPGVTGYP</sequence>
<dbReference type="FunFam" id="1.10.260.100:FF:000008">
    <property type="entry name" value="Protein TIC 40, chloroplastic"/>
    <property type="match status" value="1"/>
</dbReference>
<dbReference type="InterPro" id="IPR038108">
    <property type="entry name" value="RPN13_DEUBAD_sf"/>
</dbReference>
<name>A0A6P5GRF4_ANACO</name>
<dbReference type="GO" id="GO:0009658">
    <property type="term" value="P:chloroplast organization"/>
    <property type="evidence" value="ECO:0007669"/>
    <property type="project" value="EnsemblPlants"/>
</dbReference>
<evidence type="ECO:0000256" key="14">
    <source>
        <dbReference type="ARBA" id="ARBA00082202"/>
    </source>
</evidence>
<evidence type="ECO:0000256" key="16">
    <source>
        <dbReference type="SAM" id="Phobius"/>
    </source>
</evidence>
<dbReference type="Gramene" id="Aco007963.1.mrna1">
    <property type="protein sequence ID" value="Aco007963.1.mrna1"/>
    <property type="gene ID" value="Aco007963.1.path1"/>
</dbReference>
<evidence type="ECO:0000313" key="19">
    <source>
        <dbReference type="RefSeq" id="XP_020111226.1"/>
    </source>
</evidence>
<evidence type="ECO:0000256" key="8">
    <source>
        <dbReference type="ARBA" id="ARBA00022946"/>
    </source>
</evidence>
<dbReference type="Pfam" id="PF17830">
    <property type="entry name" value="STI1-HOP_DP"/>
    <property type="match status" value="1"/>
</dbReference>
<accession>A0A6P5GRF4</accession>
<evidence type="ECO:0000256" key="1">
    <source>
        <dbReference type="ARBA" id="ARBA00022448"/>
    </source>
</evidence>
<evidence type="ECO:0000256" key="3">
    <source>
        <dbReference type="ARBA" id="ARBA00022640"/>
    </source>
</evidence>
<feature type="domain" description="STI1" evidence="17">
    <location>
        <begin position="389"/>
        <end position="428"/>
    </location>
</feature>
<evidence type="ECO:0000256" key="9">
    <source>
        <dbReference type="ARBA" id="ARBA00022989"/>
    </source>
</evidence>
<dbReference type="Gene3D" id="1.10.2020.20">
    <property type="match status" value="1"/>
</dbReference>
<evidence type="ECO:0000313" key="18">
    <source>
        <dbReference type="Proteomes" id="UP000515123"/>
    </source>
</evidence>
<evidence type="ECO:0000259" key="17">
    <source>
        <dbReference type="SMART" id="SM00727"/>
    </source>
</evidence>
<dbReference type="GO" id="GO:0045037">
    <property type="term" value="P:protein import into chloroplast stroma"/>
    <property type="evidence" value="ECO:0007669"/>
    <property type="project" value="EnsemblPlants"/>
</dbReference>
<evidence type="ECO:0000256" key="7">
    <source>
        <dbReference type="ARBA" id="ARBA00022927"/>
    </source>
</evidence>
<keyword evidence="18" id="KW-1185">Reference proteome</keyword>
<comment type="function">
    <text evidence="11">Involved in protein precursor import into chloroplasts. Part of the motor complex consisting of a co-chaperone (TIC40) and a chaperone (HSP93) associated with the import channel (TIC110). Causes the release of bound transit peptides from TIC110 and stimulates ATP hydrolysis by HSP93. Involved in reinsertion of proteins from the chloroplast stroma into the inner membrane.</text>
</comment>
<evidence type="ECO:0000256" key="6">
    <source>
        <dbReference type="ARBA" id="ARBA00022780"/>
    </source>
</evidence>
<dbReference type="InterPro" id="IPR041243">
    <property type="entry name" value="STI1/HOP_DP"/>
</dbReference>
<keyword evidence="9 16" id="KW-1133">Transmembrane helix</keyword>
<evidence type="ECO:0000256" key="13">
    <source>
        <dbReference type="ARBA" id="ARBA00070821"/>
    </source>
</evidence>
<dbReference type="PANTHER" id="PTHR47296">
    <property type="entry name" value="PROTEIN TIC 40, CHLOROPLASTIC"/>
    <property type="match status" value="1"/>
</dbReference>